<dbReference type="Proteomes" id="UP000479710">
    <property type="component" value="Unassembled WGS sequence"/>
</dbReference>
<dbReference type="PANTHER" id="PTHR21576:SF154">
    <property type="entry name" value="OS04G0502800 PROTEIN"/>
    <property type="match status" value="1"/>
</dbReference>
<gene>
    <name evidence="7" type="ORF">E2562_021334</name>
</gene>
<feature type="transmembrane region" description="Helical" evidence="5">
    <location>
        <begin position="26"/>
        <end position="47"/>
    </location>
</feature>
<feature type="transmembrane region" description="Helical" evidence="5">
    <location>
        <begin position="90"/>
        <end position="109"/>
    </location>
</feature>
<evidence type="ECO:0000259" key="6">
    <source>
        <dbReference type="Pfam" id="PF06813"/>
    </source>
</evidence>
<sequence length="245" mass="25716">MLGVANDVGENVGLVPGVLANRLPPWLILVIGSACAFLGFGTLWLAVTKTLVMPYWVLCIALCIGTNSSAWLGTAALVTNMRNFPLSRGTVAGLIKGYVALFSLVISMTKRRQSSTQTRGPFSGGCIGPVGARRPIAAETIGAAAPGDADLATGRGDSLCRWDPPRWAPGVMVRSVGTETGSEFNSEWWLDPEDGVITAGNVNAGCLGGATWGQFIPIPKVNLTRESLATWGDLWCKKISPAVTG</sequence>
<dbReference type="SUPFAM" id="SSF103473">
    <property type="entry name" value="MFS general substrate transporter"/>
    <property type="match status" value="1"/>
</dbReference>
<evidence type="ECO:0000313" key="8">
    <source>
        <dbReference type="Proteomes" id="UP000479710"/>
    </source>
</evidence>
<evidence type="ECO:0000256" key="5">
    <source>
        <dbReference type="SAM" id="Phobius"/>
    </source>
</evidence>
<evidence type="ECO:0000256" key="4">
    <source>
        <dbReference type="ARBA" id="ARBA00023136"/>
    </source>
</evidence>
<keyword evidence="3 5" id="KW-1133">Transmembrane helix</keyword>
<evidence type="ECO:0000256" key="1">
    <source>
        <dbReference type="ARBA" id="ARBA00004141"/>
    </source>
</evidence>
<evidence type="ECO:0000256" key="3">
    <source>
        <dbReference type="ARBA" id="ARBA00022989"/>
    </source>
</evidence>
<comment type="subcellular location">
    <subcellularLocation>
        <location evidence="1">Membrane</location>
        <topology evidence="1">Multi-pass membrane protein</topology>
    </subcellularLocation>
</comment>
<keyword evidence="4 5" id="KW-0472">Membrane</keyword>
<feature type="transmembrane region" description="Helical" evidence="5">
    <location>
        <begin position="54"/>
        <end position="78"/>
    </location>
</feature>
<keyword evidence="8" id="KW-1185">Reference proteome</keyword>
<comment type="caution">
    <text evidence="7">The sequence shown here is derived from an EMBL/GenBank/DDBJ whole genome shotgun (WGS) entry which is preliminary data.</text>
</comment>
<dbReference type="PANTHER" id="PTHR21576">
    <property type="entry name" value="UNCHARACTERIZED NODULIN-LIKE PROTEIN"/>
    <property type="match status" value="1"/>
</dbReference>
<protein>
    <recommendedName>
        <fullName evidence="6">Nodulin-like domain-containing protein</fullName>
    </recommendedName>
</protein>
<proteinExistence type="predicted"/>
<reference evidence="7 8" key="1">
    <citation type="submission" date="2019-11" db="EMBL/GenBank/DDBJ databases">
        <title>Whole genome sequence of Oryza granulata.</title>
        <authorList>
            <person name="Li W."/>
        </authorList>
    </citation>
    <scope>NUCLEOTIDE SEQUENCE [LARGE SCALE GENOMIC DNA]</scope>
    <source>
        <strain evidence="8">cv. Menghai</strain>
        <tissue evidence="7">Leaf</tissue>
    </source>
</reference>
<accession>A0A6G1BZB5</accession>
<dbReference type="EMBL" id="SPHZ02000011">
    <property type="protein sequence ID" value="KAF0893081.1"/>
    <property type="molecule type" value="Genomic_DNA"/>
</dbReference>
<evidence type="ECO:0000313" key="7">
    <source>
        <dbReference type="EMBL" id="KAF0893081.1"/>
    </source>
</evidence>
<name>A0A6G1BZB5_9ORYZ</name>
<dbReference type="GO" id="GO:0016020">
    <property type="term" value="C:membrane"/>
    <property type="evidence" value="ECO:0007669"/>
    <property type="project" value="UniProtKB-SubCell"/>
</dbReference>
<dbReference type="AlphaFoldDB" id="A0A6G1BZB5"/>
<organism evidence="7 8">
    <name type="scientific">Oryza meyeriana var. granulata</name>
    <dbReference type="NCBI Taxonomy" id="110450"/>
    <lineage>
        <taxon>Eukaryota</taxon>
        <taxon>Viridiplantae</taxon>
        <taxon>Streptophyta</taxon>
        <taxon>Embryophyta</taxon>
        <taxon>Tracheophyta</taxon>
        <taxon>Spermatophyta</taxon>
        <taxon>Magnoliopsida</taxon>
        <taxon>Liliopsida</taxon>
        <taxon>Poales</taxon>
        <taxon>Poaceae</taxon>
        <taxon>BOP clade</taxon>
        <taxon>Oryzoideae</taxon>
        <taxon>Oryzeae</taxon>
        <taxon>Oryzinae</taxon>
        <taxon>Oryza</taxon>
        <taxon>Oryza meyeriana</taxon>
    </lineage>
</organism>
<keyword evidence="2 5" id="KW-0812">Transmembrane</keyword>
<dbReference type="Pfam" id="PF06813">
    <property type="entry name" value="Nodulin-like"/>
    <property type="match status" value="1"/>
</dbReference>
<dbReference type="InterPro" id="IPR010658">
    <property type="entry name" value="Nodulin-like"/>
</dbReference>
<dbReference type="InterPro" id="IPR036259">
    <property type="entry name" value="MFS_trans_sf"/>
</dbReference>
<feature type="domain" description="Nodulin-like" evidence="6">
    <location>
        <begin position="1"/>
        <end position="107"/>
    </location>
</feature>
<dbReference type="OrthoDB" id="410267at2759"/>
<evidence type="ECO:0000256" key="2">
    <source>
        <dbReference type="ARBA" id="ARBA00022692"/>
    </source>
</evidence>